<feature type="non-terminal residue" evidence="2">
    <location>
        <position position="1"/>
    </location>
</feature>
<reference evidence="2 3" key="1">
    <citation type="journal article" date="2021" name="Elife">
        <title>Chloroplast acquisition without the gene transfer in kleptoplastic sea slugs, Plakobranchus ocellatus.</title>
        <authorList>
            <person name="Maeda T."/>
            <person name="Takahashi S."/>
            <person name="Yoshida T."/>
            <person name="Shimamura S."/>
            <person name="Takaki Y."/>
            <person name="Nagai Y."/>
            <person name="Toyoda A."/>
            <person name="Suzuki Y."/>
            <person name="Arimoto A."/>
            <person name="Ishii H."/>
            <person name="Satoh N."/>
            <person name="Nishiyama T."/>
            <person name="Hasebe M."/>
            <person name="Maruyama T."/>
            <person name="Minagawa J."/>
            <person name="Obokata J."/>
            <person name="Shigenobu S."/>
        </authorList>
    </citation>
    <scope>NUCLEOTIDE SEQUENCE [LARGE SCALE GENOMIC DNA]</scope>
</reference>
<organism evidence="2 3">
    <name type="scientific">Elysia marginata</name>
    <dbReference type="NCBI Taxonomy" id="1093978"/>
    <lineage>
        <taxon>Eukaryota</taxon>
        <taxon>Metazoa</taxon>
        <taxon>Spiralia</taxon>
        <taxon>Lophotrochozoa</taxon>
        <taxon>Mollusca</taxon>
        <taxon>Gastropoda</taxon>
        <taxon>Heterobranchia</taxon>
        <taxon>Euthyneura</taxon>
        <taxon>Panpulmonata</taxon>
        <taxon>Sacoglossa</taxon>
        <taxon>Placobranchoidea</taxon>
        <taxon>Plakobranchidae</taxon>
        <taxon>Elysia</taxon>
    </lineage>
</organism>
<accession>A0AAV4FLQ5</accession>
<evidence type="ECO:0000313" key="3">
    <source>
        <dbReference type="Proteomes" id="UP000762676"/>
    </source>
</evidence>
<feature type="region of interest" description="Disordered" evidence="1">
    <location>
        <begin position="1"/>
        <end position="21"/>
    </location>
</feature>
<keyword evidence="3" id="KW-1185">Reference proteome</keyword>
<protein>
    <submittedName>
        <fullName evidence="2">Uncharacterized protein</fullName>
    </submittedName>
</protein>
<evidence type="ECO:0000313" key="2">
    <source>
        <dbReference type="EMBL" id="GFR74378.1"/>
    </source>
</evidence>
<gene>
    <name evidence="2" type="ORF">ElyMa_000428700</name>
</gene>
<feature type="region of interest" description="Disordered" evidence="1">
    <location>
        <begin position="54"/>
        <end position="125"/>
    </location>
</feature>
<sequence length="125" mass="13838">CAGTGRFGWPFRRTLPTTPKEGDLRTWANLELYNVITRPSLHLERSLQLRCFGADTTRGVTDEDSDGGDDDDDDGDDDDGNHDDDGDDDGDDDDDNHDDDDDDDDGDGDDVHDDGDDDNDDEEEV</sequence>
<dbReference type="Proteomes" id="UP000762676">
    <property type="component" value="Unassembled WGS sequence"/>
</dbReference>
<evidence type="ECO:0000256" key="1">
    <source>
        <dbReference type="SAM" id="MobiDB-lite"/>
    </source>
</evidence>
<name>A0AAV4FLQ5_9GAST</name>
<proteinExistence type="predicted"/>
<comment type="caution">
    <text evidence="2">The sequence shown here is derived from an EMBL/GenBank/DDBJ whole genome shotgun (WGS) entry which is preliminary data.</text>
</comment>
<dbReference type="AlphaFoldDB" id="A0AAV4FLQ5"/>
<feature type="compositionally biased region" description="Acidic residues" evidence="1">
    <location>
        <begin position="62"/>
        <end position="125"/>
    </location>
</feature>
<dbReference type="EMBL" id="BMAT01000844">
    <property type="protein sequence ID" value="GFR74378.1"/>
    <property type="molecule type" value="Genomic_DNA"/>
</dbReference>